<dbReference type="InterPro" id="IPR056845">
    <property type="entry name" value="LRR_Zer-1"/>
</dbReference>
<dbReference type="Gene3D" id="3.80.10.10">
    <property type="entry name" value="Ribonuclease Inhibitor"/>
    <property type="match status" value="1"/>
</dbReference>
<name>A0A183EE45_9BILA</name>
<reference evidence="4" key="1">
    <citation type="submission" date="2016-06" db="UniProtKB">
        <authorList>
            <consortium name="WormBaseParasite"/>
        </authorList>
    </citation>
    <scope>IDENTIFICATION</scope>
</reference>
<feature type="domain" description="Zer-1-like leucine-rich repeats region" evidence="1">
    <location>
        <begin position="86"/>
        <end position="142"/>
    </location>
</feature>
<dbReference type="Pfam" id="PF25013">
    <property type="entry name" value="LRR_Zer-1"/>
    <property type="match status" value="1"/>
</dbReference>
<dbReference type="PANTHER" id="PTHR12904">
    <property type="match status" value="1"/>
</dbReference>
<dbReference type="OrthoDB" id="5783533at2759"/>
<dbReference type="WBParaSite" id="GPUH_0001926101-mRNA-1">
    <property type="protein sequence ID" value="GPUH_0001926101-mRNA-1"/>
    <property type="gene ID" value="GPUH_0001926101"/>
</dbReference>
<dbReference type="EMBL" id="UYRT01088171">
    <property type="protein sequence ID" value="VDN33433.1"/>
    <property type="molecule type" value="Genomic_DNA"/>
</dbReference>
<dbReference type="InterPro" id="IPR051341">
    <property type="entry name" value="Zyg-11_UBL_adapter"/>
</dbReference>
<dbReference type="AlphaFoldDB" id="A0A183EE45"/>
<organism evidence="4">
    <name type="scientific">Gongylonema pulchrum</name>
    <dbReference type="NCBI Taxonomy" id="637853"/>
    <lineage>
        <taxon>Eukaryota</taxon>
        <taxon>Metazoa</taxon>
        <taxon>Ecdysozoa</taxon>
        <taxon>Nematoda</taxon>
        <taxon>Chromadorea</taxon>
        <taxon>Rhabditida</taxon>
        <taxon>Spirurina</taxon>
        <taxon>Spiruromorpha</taxon>
        <taxon>Spiruroidea</taxon>
        <taxon>Gongylonematidae</taxon>
        <taxon>Gongylonema</taxon>
    </lineage>
</organism>
<evidence type="ECO:0000313" key="4">
    <source>
        <dbReference type="WBParaSite" id="GPUH_0001926101-mRNA-1"/>
    </source>
</evidence>
<dbReference type="InterPro" id="IPR032675">
    <property type="entry name" value="LRR_dom_sf"/>
</dbReference>
<sequence length="222" mass="25349">MIRASRSSLPMLSEEDLIGSGININVEHYMDTSDSSNLASANMMEEPTQEDLPTFTTRCPNIRNLSFHRKHSNNDLDETVNEFLSRILSPLEKLESLDLSYWQQVEDLHCLSPHKLSTLILYDVPDLYRALDTIVQISTLRVATIRSDIYGLRCLREPLDYLGLFNCDNASHFAEIPALAVAGDRNEDQILLALEMYTERPGLLQGVLNESYQLYRFNHNLV</sequence>
<dbReference type="GO" id="GO:0031462">
    <property type="term" value="C:Cul2-RING ubiquitin ligase complex"/>
    <property type="evidence" value="ECO:0007669"/>
    <property type="project" value="TreeGrafter"/>
</dbReference>
<accession>A0A183EE45</accession>
<reference evidence="2 3" key="2">
    <citation type="submission" date="2018-11" db="EMBL/GenBank/DDBJ databases">
        <authorList>
            <consortium name="Pathogen Informatics"/>
        </authorList>
    </citation>
    <scope>NUCLEOTIDE SEQUENCE [LARGE SCALE GENOMIC DNA]</scope>
</reference>
<dbReference type="Proteomes" id="UP000271098">
    <property type="component" value="Unassembled WGS sequence"/>
</dbReference>
<evidence type="ECO:0000313" key="2">
    <source>
        <dbReference type="EMBL" id="VDN33433.1"/>
    </source>
</evidence>
<dbReference type="PANTHER" id="PTHR12904:SF23">
    <property type="entry name" value="PROTEIN ZER-1 HOMOLOG"/>
    <property type="match status" value="1"/>
</dbReference>
<dbReference type="SUPFAM" id="SSF52047">
    <property type="entry name" value="RNI-like"/>
    <property type="match status" value="1"/>
</dbReference>
<evidence type="ECO:0000313" key="3">
    <source>
        <dbReference type="Proteomes" id="UP000271098"/>
    </source>
</evidence>
<evidence type="ECO:0000259" key="1">
    <source>
        <dbReference type="Pfam" id="PF25013"/>
    </source>
</evidence>
<keyword evidence="3" id="KW-1185">Reference proteome</keyword>
<proteinExistence type="predicted"/>
<gene>
    <name evidence="2" type="ORF">GPUH_LOCUS19236</name>
</gene>
<protein>
    <submittedName>
        <fullName evidence="4">F-box/LRR-repeat protein</fullName>
    </submittedName>
</protein>